<protein>
    <submittedName>
        <fullName evidence="2">Enoyl-CoA hydratase</fullName>
        <ecNumber evidence="3">4.2.1.17</ecNumber>
    </submittedName>
</protein>
<evidence type="ECO:0000313" key="2">
    <source>
        <dbReference type="EMBL" id="MBK4780064.1"/>
    </source>
</evidence>
<dbReference type="AlphaFoldDB" id="A0A9X1BD29"/>
<dbReference type="EMBL" id="MRXX01000009">
    <property type="protein sequence ID" value="MBK4780064.1"/>
    <property type="molecule type" value="Genomic_DNA"/>
</dbReference>
<reference evidence="3 4" key="2">
    <citation type="submission" date="2021-03" db="EMBL/GenBank/DDBJ databases">
        <title>Human Oral Microbial Genomes.</title>
        <authorList>
            <person name="Johnston C.D."/>
            <person name="Chen T."/>
            <person name="Dewhirst F.E."/>
        </authorList>
    </citation>
    <scope>NUCLEOTIDE SEQUENCE [LARGE SCALE GENOMIC DNA]</scope>
    <source>
        <strain evidence="3 4">CCUG 66490</strain>
    </source>
</reference>
<dbReference type="SUPFAM" id="SSF52096">
    <property type="entry name" value="ClpP/crotonase"/>
    <property type="match status" value="1"/>
</dbReference>
<accession>A0A9X1BD29</accession>
<dbReference type="CDD" id="cd06558">
    <property type="entry name" value="crotonase-like"/>
    <property type="match status" value="1"/>
</dbReference>
<proteinExistence type="inferred from homology"/>
<keyword evidence="3" id="KW-0456">Lyase</keyword>
<dbReference type="EMBL" id="CP072329">
    <property type="protein sequence ID" value="QUB39909.1"/>
    <property type="molecule type" value="Genomic_DNA"/>
</dbReference>
<dbReference type="InterPro" id="IPR001753">
    <property type="entry name" value="Enoyl-CoA_hydra/iso"/>
</dbReference>
<evidence type="ECO:0000313" key="5">
    <source>
        <dbReference type="Proteomes" id="UP001138780"/>
    </source>
</evidence>
<organism evidence="2 5">
    <name type="scientific">Streptococcus lactarius</name>
    <dbReference type="NCBI Taxonomy" id="684066"/>
    <lineage>
        <taxon>Bacteria</taxon>
        <taxon>Bacillati</taxon>
        <taxon>Bacillota</taxon>
        <taxon>Bacilli</taxon>
        <taxon>Lactobacillales</taxon>
        <taxon>Streptococcaceae</taxon>
        <taxon>Streptococcus</taxon>
    </lineage>
</organism>
<dbReference type="Pfam" id="PF00378">
    <property type="entry name" value="ECH_1"/>
    <property type="match status" value="1"/>
</dbReference>
<comment type="similarity">
    <text evidence="1">Belongs to the enoyl-CoA hydratase/isomerase family.</text>
</comment>
<keyword evidence="4" id="KW-1185">Reference proteome</keyword>
<dbReference type="InterPro" id="IPR029045">
    <property type="entry name" value="ClpP/crotonase-like_dom_sf"/>
</dbReference>
<dbReference type="Gene3D" id="3.90.226.10">
    <property type="entry name" value="2-enoyl-CoA Hydratase, Chain A, domain 1"/>
    <property type="match status" value="1"/>
</dbReference>
<name>A0A9X1BD29_9STRE</name>
<dbReference type="PANTHER" id="PTHR43459:SF1">
    <property type="entry name" value="EG:BACN32G11.4 PROTEIN"/>
    <property type="match status" value="1"/>
</dbReference>
<dbReference type="InterPro" id="IPR014748">
    <property type="entry name" value="Enoyl-CoA_hydra_C"/>
</dbReference>
<gene>
    <name evidence="2" type="ORF">BTU61_07645</name>
    <name evidence="3" type="ORF">J4854_02285</name>
</gene>
<dbReference type="NCBIfam" id="NF005575">
    <property type="entry name" value="PRK07260.1"/>
    <property type="match status" value="1"/>
</dbReference>
<dbReference type="RefSeq" id="WP_200773029.1">
    <property type="nucleotide sequence ID" value="NZ_CP072329.1"/>
</dbReference>
<sequence length="263" mass="28855">MMFETILYSIENDIASISLNRPEVSNGFNIPMCQEILAALDDAENNAEVKFIILKAEGKIFSVGGDLNEMKRAVDADDIESLVLIAELVNTISKKIKKLPKPVIMVADGAVAGAAANIAVAVDFCIVSERTKFIQAFVGVGLAPDAGGLFLLGKAIGMSRATHYVMTGEALTAEKALDYGVAYRVCEAEKLEKTVEQLLKKLRRGSANSYAAMKEMVWEAFLKEWDLYAGLELDLQKKLAFTEDFKEGVIAYSEKRRPQFKGK</sequence>
<dbReference type="EC" id="4.2.1.17" evidence="3"/>
<evidence type="ECO:0000256" key="1">
    <source>
        <dbReference type="ARBA" id="ARBA00005254"/>
    </source>
</evidence>
<dbReference type="GO" id="GO:0004300">
    <property type="term" value="F:enoyl-CoA hydratase activity"/>
    <property type="evidence" value="ECO:0007669"/>
    <property type="project" value="UniProtKB-EC"/>
</dbReference>
<dbReference type="Proteomes" id="UP000676511">
    <property type="component" value="Chromosome"/>
</dbReference>
<evidence type="ECO:0000313" key="4">
    <source>
        <dbReference type="Proteomes" id="UP000676511"/>
    </source>
</evidence>
<dbReference type="Gene3D" id="1.10.12.10">
    <property type="entry name" value="Lyase 2-enoyl-coa Hydratase, Chain A, domain 2"/>
    <property type="match status" value="1"/>
</dbReference>
<evidence type="ECO:0000313" key="3">
    <source>
        <dbReference type="EMBL" id="QUB39909.1"/>
    </source>
</evidence>
<dbReference type="PANTHER" id="PTHR43459">
    <property type="entry name" value="ENOYL-COA HYDRATASE"/>
    <property type="match status" value="1"/>
</dbReference>
<reference evidence="2" key="1">
    <citation type="submission" date="2016-12" db="EMBL/GenBank/DDBJ databases">
        <title>Draft genome of Streptococcus lactarius CCUG 66490T type strain.</title>
        <authorList>
            <person name="Salva-Serra F."/>
            <person name="Engstrom-Jakobsson H."/>
            <person name="Thorell K."/>
            <person name="Gomila M."/>
            <person name="Gonzales-Siles L."/>
            <person name="Busquets A."/>
            <person name="Jaen-Luchoro D."/>
            <person name="Karlsson R."/>
            <person name="Kristiansson E."/>
            <person name="Moore E."/>
        </authorList>
    </citation>
    <scope>NUCLEOTIDE SEQUENCE</scope>
    <source>
        <strain evidence="2">CCUG 66490</strain>
    </source>
</reference>
<dbReference type="Proteomes" id="UP001138780">
    <property type="component" value="Unassembled WGS sequence"/>
</dbReference>